<name>B0VQ78_ACIBS</name>
<dbReference type="Proteomes" id="UP000001741">
    <property type="component" value="Chromosome"/>
</dbReference>
<sequence length="192" mass="21763">MRYKAMKKQRLMIALLATLGMGSAFASTSSEYNIANGLLPVEKDQSISVLQPFQGNFRILGSKIYHNDEQAKFSPIDYAVSWGLFAQPEIARHISVKQYDRYLNWKIAKLPVPAEQAMQMVSNMHIIPANPEIAQQIKQVKRGDLVYLKGDLVEIKDKDLVWKSSLTPTDIGNGACELFRVQSIHWVEKQNI</sequence>
<feature type="chain" id="PRO_5002758024" evidence="1">
    <location>
        <begin position="27"/>
        <end position="192"/>
    </location>
</feature>
<proteinExistence type="predicted"/>
<dbReference type="HOGENOM" id="CLU_107971_1_0_6"/>
<dbReference type="EMBL" id="CU468230">
    <property type="protein sequence ID" value="CAO99742.1"/>
    <property type="molecule type" value="Genomic_DNA"/>
</dbReference>
<protein>
    <submittedName>
        <fullName evidence="2">Uncharacterized protein</fullName>
    </submittedName>
</protein>
<organism evidence="2 3">
    <name type="scientific">Acinetobacter baumannii (strain SDF)</name>
    <dbReference type="NCBI Taxonomy" id="509170"/>
    <lineage>
        <taxon>Bacteria</taxon>
        <taxon>Pseudomonadati</taxon>
        <taxon>Pseudomonadota</taxon>
        <taxon>Gammaproteobacteria</taxon>
        <taxon>Moraxellales</taxon>
        <taxon>Moraxellaceae</taxon>
        <taxon>Acinetobacter</taxon>
        <taxon>Acinetobacter calcoaceticus/baumannii complex</taxon>
    </lineage>
</organism>
<dbReference type="AlphaFoldDB" id="B0VQ78"/>
<feature type="signal peptide" evidence="1">
    <location>
        <begin position="1"/>
        <end position="26"/>
    </location>
</feature>
<reference evidence="2 3" key="1">
    <citation type="journal article" date="2008" name="PLoS ONE">
        <title>Comparative analysis of Acinetobacters: three genomes for three lifestyles.</title>
        <authorList>
            <person name="Vallenet D."/>
            <person name="Nordmann P."/>
            <person name="Barbe V."/>
            <person name="Poirel L."/>
            <person name="Mangenot S."/>
            <person name="Bataille E."/>
            <person name="Dossat C."/>
            <person name="Gas S."/>
            <person name="Kreimeyer A."/>
            <person name="Lenoble P."/>
            <person name="Oztas S."/>
            <person name="Poulain J."/>
            <person name="Segurens B."/>
            <person name="Robert C."/>
            <person name="Abergel C."/>
            <person name="Claverie J.M."/>
            <person name="Raoult D."/>
            <person name="Medigue C."/>
            <person name="Weissenbach J."/>
            <person name="Cruveiller S."/>
        </authorList>
    </citation>
    <scope>NUCLEOTIDE SEQUENCE [LARGE SCALE GENOMIC DNA]</scope>
    <source>
        <strain evidence="2 3">SDF</strain>
    </source>
</reference>
<keyword evidence="1" id="KW-0732">Signal</keyword>
<gene>
    <name evidence="2" type="ordered locus">ABSDF0348</name>
</gene>
<evidence type="ECO:0000313" key="2">
    <source>
        <dbReference type="EMBL" id="CAO99742.1"/>
    </source>
</evidence>
<accession>B0VQ78</accession>
<evidence type="ECO:0000313" key="3">
    <source>
        <dbReference type="Proteomes" id="UP000001741"/>
    </source>
</evidence>
<evidence type="ECO:0000256" key="1">
    <source>
        <dbReference type="SAM" id="SignalP"/>
    </source>
</evidence>
<dbReference type="KEGG" id="abm:ABSDF0348"/>
<dbReference type="BioCyc" id="ABAU509170:GCL9-283-MONOMER"/>